<dbReference type="EMBL" id="LN899827">
    <property type="protein sequence ID" value="CUV46144.1"/>
    <property type="molecule type" value="Genomic_DNA"/>
</dbReference>
<dbReference type="EC" id="2.7.7.65" evidence="1"/>
<evidence type="ECO:0000313" key="6">
    <source>
        <dbReference type="EMBL" id="CUV46144.1"/>
    </source>
</evidence>
<organism evidence="6">
    <name type="scientific">Ralstonia solanacearum</name>
    <name type="common">Pseudomonas solanacearum</name>
    <dbReference type="NCBI Taxonomy" id="305"/>
    <lineage>
        <taxon>Bacteria</taxon>
        <taxon>Pseudomonadati</taxon>
        <taxon>Pseudomonadota</taxon>
        <taxon>Betaproteobacteria</taxon>
        <taxon>Burkholderiales</taxon>
        <taxon>Burkholderiaceae</taxon>
        <taxon>Ralstonia</taxon>
        <taxon>Ralstonia solanacearum species complex</taxon>
    </lineage>
</organism>
<name>A0A0S4WH93_RALSL</name>
<dbReference type="PANTHER" id="PTHR45138:SF9">
    <property type="entry name" value="DIGUANYLATE CYCLASE DGCM-RELATED"/>
    <property type="match status" value="1"/>
</dbReference>
<dbReference type="Gene3D" id="3.30.70.270">
    <property type="match status" value="1"/>
</dbReference>
<dbReference type="CDD" id="cd12915">
    <property type="entry name" value="PDC2_DGC_like"/>
    <property type="match status" value="1"/>
</dbReference>
<dbReference type="PROSITE" id="PS50887">
    <property type="entry name" value="GGDEF"/>
    <property type="match status" value="1"/>
</dbReference>
<feature type="transmembrane region" description="Helical" evidence="4">
    <location>
        <begin position="312"/>
        <end position="334"/>
    </location>
</feature>
<dbReference type="GO" id="GO:0043709">
    <property type="term" value="P:cell adhesion involved in single-species biofilm formation"/>
    <property type="evidence" value="ECO:0007669"/>
    <property type="project" value="TreeGrafter"/>
</dbReference>
<dbReference type="Gene3D" id="3.30.450.20">
    <property type="entry name" value="PAS domain"/>
    <property type="match status" value="2"/>
</dbReference>
<evidence type="ECO:0000256" key="2">
    <source>
        <dbReference type="ARBA" id="ARBA00034247"/>
    </source>
</evidence>
<accession>A0A0S4WH93</accession>
<evidence type="ECO:0000259" key="5">
    <source>
        <dbReference type="PROSITE" id="PS50887"/>
    </source>
</evidence>
<gene>
    <name evidence="6" type="ORF">TO10_v1_500082</name>
</gene>
<dbReference type="InterPro" id="IPR029787">
    <property type="entry name" value="Nucleotide_cyclase"/>
</dbReference>
<dbReference type="FunFam" id="3.30.70.270:FF:000001">
    <property type="entry name" value="Diguanylate cyclase domain protein"/>
    <property type="match status" value="1"/>
</dbReference>
<evidence type="ECO:0000256" key="4">
    <source>
        <dbReference type="SAM" id="Phobius"/>
    </source>
</evidence>
<dbReference type="Pfam" id="PF22588">
    <property type="entry name" value="dCache_1_like"/>
    <property type="match status" value="1"/>
</dbReference>
<dbReference type="SMART" id="SM00267">
    <property type="entry name" value="GGDEF"/>
    <property type="match status" value="1"/>
</dbReference>
<sequence>MASNSKENADQVDNPFCPFQDTEPHRGDMLKLLINKPKRLIGLALLLSLTVSAAAMLSLHEMRVDAFERAKDAGANIALVIEHDITRNLEFYSLSLQNVADRLADPEVRRLPDHVQRMVLFDGRIQAQDLGSMLVTDREGRVILDSKVEPARALDFGDRDYFLQQAKNDNLGIYVSKPFEARTGLGLAIALSLRLNDADGQFSGVVSGGLRVRYFDRLFSGVTLGKNGAIALLYADGTLATRRPALTSATAAAKRSEHLALFANTAGGTYLDASVRDGVERLYTYRRIGNYPLFVAVGTATEDIYANWKARAWWIGMLVVLFNVVTLAMAYLFAQHLERRIEEQRRHAELAATDALTGLANRRALDERLDAEWRRAARERQPLSVLMIDVDHFKAYNDHYGHPDGDAALQAVARCIQANLRRPGDLAARYGGEEFCVVLPGSDLDSANVVAETIRRAILVLNIPHARSASTALTVSIGAASGTPASSGEPRAATLTKAADAQLYRAKTSGRNRTMP</sequence>
<dbReference type="AlphaFoldDB" id="A0A0S4WH93"/>
<dbReference type="CDD" id="cd12914">
    <property type="entry name" value="PDC1_DGC_like"/>
    <property type="match status" value="1"/>
</dbReference>
<dbReference type="SUPFAM" id="SSF55073">
    <property type="entry name" value="Nucleotide cyclase"/>
    <property type="match status" value="1"/>
</dbReference>
<keyword evidence="4" id="KW-1133">Transmembrane helix</keyword>
<dbReference type="InterPro" id="IPR054327">
    <property type="entry name" value="His-kinase-like_sensor"/>
</dbReference>
<dbReference type="GO" id="GO:0052621">
    <property type="term" value="F:diguanylate cyclase activity"/>
    <property type="evidence" value="ECO:0007669"/>
    <property type="project" value="UniProtKB-EC"/>
</dbReference>
<keyword evidence="4 6" id="KW-0812">Transmembrane</keyword>
<comment type="catalytic activity">
    <reaction evidence="2">
        <text>2 GTP = 3',3'-c-di-GMP + 2 diphosphate</text>
        <dbReference type="Rhea" id="RHEA:24898"/>
        <dbReference type="ChEBI" id="CHEBI:33019"/>
        <dbReference type="ChEBI" id="CHEBI:37565"/>
        <dbReference type="ChEBI" id="CHEBI:58805"/>
        <dbReference type="EC" id="2.7.7.65"/>
    </reaction>
</comment>
<reference evidence="6" key="1">
    <citation type="submission" date="2015-10" db="EMBL/GenBank/DDBJ databases">
        <authorList>
            <person name="Gilbert D.G."/>
        </authorList>
    </citation>
    <scope>NUCLEOTIDE SEQUENCE</scope>
    <source>
        <strain evidence="6">Phyl III-seqv23</strain>
    </source>
</reference>
<protein>
    <recommendedName>
        <fullName evidence="1">diguanylate cyclase</fullName>
        <ecNumber evidence="1">2.7.7.65</ecNumber>
    </recommendedName>
</protein>
<keyword evidence="4" id="KW-0472">Membrane</keyword>
<evidence type="ECO:0000256" key="1">
    <source>
        <dbReference type="ARBA" id="ARBA00012528"/>
    </source>
</evidence>
<dbReference type="CDD" id="cd01949">
    <property type="entry name" value="GGDEF"/>
    <property type="match status" value="1"/>
</dbReference>
<evidence type="ECO:0000256" key="3">
    <source>
        <dbReference type="SAM" id="MobiDB-lite"/>
    </source>
</evidence>
<dbReference type="InterPro" id="IPR050469">
    <property type="entry name" value="Diguanylate_Cyclase"/>
</dbReference>
<feature type="domain" description="GGDEF" evidence="5">
    <location>
        <begin position="381"/>
        <end position="516"/>
    </location>
</feature>
<dbReference type="GO" id="GO:1902201">
    <property type="term" value="P:negative regulation of bacterial-type flagellum-dependent cell motility"/>
    <property type="evidence" value="ECO:0007669"/>
    <property type="project" value="TreeGrafter"/>
</dbReference>
<feature type="transmembrane region" description="Helical" evidence="4">
    <location>
        <begin position="40"/>
        <end position="59"/>
    </location>
</feature>
<dbReference type="GO" id="GO:0005886">
    <property type="term" value="C:plasma membrane"/>
    <property type="evidence" value="ECO:0007669"/>
    <property type="project" value="TreeGrafter"/>
</dbReference>
<feature type="region of interest" description="Disordered" evidence="3">
    <location>
        <begin position="1"/>
        <end position="20"/>
    </location>
</feature>
<dbReference type="Pfam" id="PF00990">
    <property type="entry name" value="GGDEF"/>
    <property type="match status" value="1"/>
</dbReference>
<dbReference type="InterPro" id="IPR043128">
    <property type="entry name" value="Rev_trsase/Diguanyl_cyclase"/>
</dbReference>
<proteinExistence type="predicted"/>
<dbReference type="InterPro" id="IPR000160">
    <property type="entry name" value="GGDEF_dom"/>
</dbReference>
<dbReference type="PANTHER" id="PTHR45138">
    <property type="entry name" value="REGULATORY COMPONENTS OF SENSORY TRANSDUCTION SYSTEM"/>
    <property type="match status" value="1"/>
</dbReference>
<dbReference type="NCBIfam" id="TIGR00254">
    <property type="entry name" value="GGDEF"/>
    <property type="match status" value="1"/>
</dbReference>